<keyword evidence="1" id="KW-1133">Transmembrane helix</keyword>
<evidence type="ECO:0000313" key="5">
    <source>
        <dbReference type="Proteomes" id="UP001345219"/>
    </source>
</evidence>
<keyword evidence="2" id="KW-0732">Signal</keyword>
<evidence type="ECO:0000313" key="4">
    <source>
        <dbReference type="EMBL" id="KAK4769809.1"/>
    </source>
</evidence>
<dbReference type="Proteomes" id="UP001345219">
    <property type="component" value="Chromosome 24"/>
</dbReference>
<comment type="caution">
    <text evidence="4">The sequence shown here is derived from an EMBL/GenBank/DDBJ whole genome shotgun (WGS) entry which is preliminary data.</text>
</comment>
<accession>A0AAN7KNE5</accession>
<organism evidence="4 5">
    <name type="scientific">Trapa incisa</name>
    <dbReference type="NCBI Taxonomy" id="236973"/>
    <lineage>
        <taxon>Eukaryota</taxon>
        <taxon>Viridiplantae</taxon>
        <taxon>Streptophyta</taxon>
        <taxon>Embryophyta</taxon>
        <taxon>Tracheophyta</taxon>
        <taxon>Spermatophyta</taxon>
        <taxon>Magnoliopsida</taxon>
        <taxon>eudicotyledons</taxon>
        <taxon>Gunneridae</taxon>
        <taxon>Pentapetalae</taxon>
        <taxon>rosids</taxon>
        <taxon>malvids</taxon>
        <taxon>Myrtales</taxon>
        <taxon>Lythraceae</taxon>
        <taxon>Trapa</taxon>
    </lineage>
</organism>
<dbReference type="PANTHER" id="PTHR31533:SF35">
    <property type="entry name" value="GPI-ANCHORED PROTEIN LLG2-RELATED"/>
    <property type="match status" value="1"/>
</dbReference>
<proteinExistence type="predicted"/>
<dbReference type="InterPro" id="IPR039307">
    <property type="entry name" value="LORELEI-like"/>
</dbReference>
<dbReference type="AlphaFoldDB" id="A0AAN7KNE5"/>
<evidence type="ECO:0000256" key="1">
    <source>
        <dbReference type="SAM" id="Phobius"/>
    </source>
</evidence>
<feature type="signal peptide" evidence="2">
    <location>
        <begin position="1"/>
        <end position="23"/>
    </location>
</feature>
<dbReference type="InterPro" id="IPR058888">
    <property type="entry name" value="LLG1-like"/>
</dbReference>
<gene>
    <name evidence="4" type="ORF">SAY87_030341</name>
</gene>
<evidence type="ECO:0000256" key="2">
    <source>
        <dbReference type="SAM" id="SignalP"/>
    </source>
</evidence>
<dbReference type="EMBL" id="JAXIOK010000005">
    <property type="protein sequence ID" value="KAK4769809.1"/>
    <property type="molecule type" value="Genomic_DNA"/>
</dbReference>
<keyword evidence="5" id="KW-1185">Reference proteome</keyword>
<keyword evidence="1" id="KW-0812">Transmembrane</keyword>
<name>A0AAN7KNE5_9MYRT</name>
<keyword evidence="1" id="KW-0472">Membrane</keyword>
<feature type="chain" id="PRO_5042935759" description="GPI-anchored protein LLG1-like domain-containing protein" evidence="2">
    <location>
        <begin position="24"/>
        <end position="177"/>
    </location>
</feature>
<protein>
    <recommendedName>
        <fullName evidence="3">GPI-anchored protein LLG1-like domain-containing protein</fullName>
    </recommendedName>
</protein>
<reference evidence="4 5" key="1">
    <citation type="journal article" date="2023" name="Hortic Res">
        <title>Pangenome of water caltrop reveals structural variations and asymmetric subgenome divergence after allopolyploidization.</title>
        <authorList>
            <person name="Zhang X."/>
            <person name="Chen Y."/>
            <person name="Wang L."/>
            <person name="Yuan Y."/>
            <person name="Fang M."/>
            <person name="Shi L."/>
            <person name="Lu R."/>
            <person name="Comes H.P."/>
            <person name="Ma Y."/>
            <person name="Chen Y."/>
            <person name="Huang G."/>
            <person name="Zhou Y."/>
            <person name="Zheng Z."/>
            <person name="Qiu Y."/>
        </authorList>
    </citation>
    <scope>NUCLEOTIDE SEQUENCE [LARGE SCALE GENOMIC DNA]</scope>
    <source>
        <tissue evidence="4">Roots</tissue>
    </source>
</reference>
<feature type="domain" description="GPI-anchored protein LLG1-like" evidence="3">
    <location>
        <begin position="53"/>
        <end position="130"/>
    </location>
</feature>
<sequence length="177" mass="19089">MVFRFSSLFHLILLLSLLDLASSSSSSSLSDGIFESQGAPGRALLQAKQSCTVDFENQNYTVLTNQCKGPLYEANLCCAAFKQFACPFFDQINDLTTDCASTMFSYINLYGKYPPGLFANECKEGKEGLDCSAVPPAAASGKSSAISSNAQKLMAPTTWLVAGTFAFVYLLIQLLLL</sequence>
<dbReference type="Pfam" id="PF26578">
    <property type="entry name" value="LLG1"/>
    <property type="match status" value="1"/>
</dbReference>
<dbReference type="PANTHER" id="PTHR31533">
    <property type="entry name" value="GPI-ANCHORED PROTEIN LLG1-RELATED-RELATED"/>
    <property type="match status" value="1"/>
</dbReference>
<feature type="transmembrane region" description="Helical" evidence="1">
    <location>
        <begin position="153"/>
        <end position="176"/>
    </location>
</feature>
<evidence type="ECO:0000259" key="3">
    <source>
        <dbReference type="Pfam" id="PF26578"/>
    </source>
</evidence>